<feature type="transmembrane region" description="Helical" evidence="1">
    <location>
        <begin position="78"/>
        <end position="100"/>
    </location>
</feature>
<evidence type="ECO:0000256" key="1">
    <source>
        <dbReference type="SAM" id="Phobius"/>
    </source>
</evidence>
<dbReference type="EMBL" id="VICG01000006">
    <property type="protein sequence ID" value="KAA8571091.1"/>
    <property type="molecule type" value="Genomic_DNA"/>
</dbReference>
<proteinExistence type="predicted"/>
<dbReference type="AlphaFoldDB" id="A0A5M9JPA6"/>
<comment type="caution">
    <text evidence="2">The sequence shown here is derived from an EMBL/GenBank/DDBJ whole genome shotgun (WGS) entry which is preliminary data.</text>
</comment>
<keyword evidence="3" id="KW-1185">Reference proteome</keyword>
<reference evidence="2 3" key="1">
    <citation type="submission" date="2019-06" db="EMBL/GenBank/DDBJ databases">
        <title>Genome Sequence of the Brown Rot Fungal Pathogen Monilinia fructicola.</title>
        <authorList>
            <person name="De Miccolis Angelini R.M."/>
            <person name="Landi L."/>
            <person name="Abate D."/>
            <person name="Pollastro S."/>
            <person name="Romanazzi G."/>
            <person name="Faretra F."/>
        </authorList>
    </citation>
    <scope>NUCLEOTIDE SEQUENCE [LARGE SCALE GENOMIC DNA]</scope>
    <source>
        <strain evidence="2 3">Mfrc123</strain>
    </source>
</reference>
<evidence type="ECO:0000313" key="2">
    <source>
        <dbReference type="EMBL" id="KAA8571091.1"/>
    </source>
</evidence>
<sequence length="126" mass="14346">MMRVLLTPSLQYLQELIINKVRQRCTLLISYKSASERYAPILSKSQLRQASKRTSLLPLFLSLHIVTEFCTRFNEHQVVLLCFLFTLTGSNFSLIVQIGLVANQHNNDIVASFSPDIVDPFSCVLE</sequence>
<protein>
    <submittedName>
        <fullName evidence="2">Uncharacterized protein</fullName>
    </submittedName>
</protein>
<dbReference type="Proteomes" id="UP000322873">
    <property type="component" value="Unassembled WGS sequence"/>
</dbReference>
<keyword evidence="1" id="KW-0812">Transmembrane</keyword>
<name>A0A5M9JPA6_MONFR</name>
<keyword evidence="1" id="KW-1133">Transmembrane helix</keyword>
<gene>
    <name evidence="2" type="ORF">EYC84_000445</name>
</gene>
<accession>A0A5M9JPA6</accession>
<organism evidence="2 3">
    <name type="scientific">Monilinia fructicola</name>
    <name type="common">Brown rot fungus</name>
    <name type="synonym">Ciboria fructicola</name>
    <dbReference type="NCBI Taxonomy" id="38448"/>
    <lineage>
        <taxon>Eukaryota</taxon>
        <taxon>Fungi</taxon>
        <taxon>Dikarya</taxon>
        <taxon>Ascomycota</taxon>
        <taxon>Pezizomycotina</taxon>
        <taxon>Leotiomycetes</taxon>
        <taxon>Helotiales</taxon>
        <taxon>Sclerotiniaceae</taxon>
        <taxon>Monilinia</taxon>
    </lineage>
</organism>
<keyword evidence="1" id="KW-0472">Membrane</keyword>
<evidence type="ECO:0000313" key="3">
    <source>
        <dbReference type="Proteomes" id="UP000322873"/>
    </source>
</evidence>